<protein>
    <submittedName>
        <fullName evidence="1">Uncharacterized protein</fullName>
    </submittedName>
</protein>
<reference evidence="1" key="1">
    <citation type="journal article" date="2014" name="Int. J. Syst. Evol. Microbiol.">
        <title>Complete genome sequence of Corynebacterium casei LMG S-19264T (=DSM 44701T), isolated from a smear-ripened cheese.</title>
        <authorList>
            <consortium name="US DOE Joint Genome Institute (JGI-PGF)"/>
            <person name="Walter F."/>
            <person name="Albersmeier A."/>
            <person name="Kalinowski J."/>
            <person name="Ruckert C."/>
        </authorList>
    </citation>
    <scope>NUCLEOTIDE SEQUENCE</scope>
    <source>
        <strain evidence="1">CGMCC 1.15447</strain>
    </source>
</reference>
<comment type="caution">
    <text evidence="1">The sequence shown here is derived from an EMBL/GenBank/DDBJ whole genome shotgun (WGS) entry which is preliminary data.</text>
</comment>
<gene>
    <name evidence="1" type="ORF">GCM10011507_21920</name>
</gene>
<organism evidence="1 2">
    <name type="scientific">Edaphobacter acidisoli</name>
    <dbReference type="NCBI Taxonomy" id="2040573"/>
    <lineage>
        <taxon>Bacteria</taxon>
        <taxon>Pseudomonadati</taxon>
        <taxon>Acidobacteriota</taxon>
        <taxon>Terriglobia</taxon>
        <taxon>Terriglobales</taxon>
        <taxon>Acidobacteriaceae</taxon>
        <taxon>Edaphobacter</taxon>
    </lineage>
</organism>
<accession>A0A916W5R8</accession>
<name>A0A916W5R8_9BACT</name>
<proteinExistence type="predicted"/>
<evidence type="ECO:0000313" key="1">
    <source>
        <dbReference type="EMBL" id="GGA69971.1"/>
    </source>
</evidence>
<dbReference type="Proteomes" id="UP000648801">
    <property type="component" value="Unassembled WGS sequence"/>
</dbReference>
<keyword evidence="2" id="KW-1185">Reference proteome</keyword>
<dbReference type="AlphaFoldDB" id="A0A916W5R8"/>
<reference evidence="1" key="2">
    <citation type="submission" date="2020-09" db="EMBL/GenBank/DDBJ databases">
        <authorList>
            <person name="Sun Q."/>
            <person name="Zhou Y."/>
        </authorList>
    </citation>
    <scope>NUCLEOTIDE SEQUENCE</scope>
    <source>
        <strain evidence="1">CGMCC 1.15447</strain>
    </source>
</reference>
<sequence length="59" mass="6461">MDSYKAGFQPFFVAGVARTEVRAYLKGNSKGNGSRRKRGSEIVPGAEAPFFICGRYCPD</sequence>
<evidence type="ECO:0000313" key="2">
    <source>
        <dbReference type="Proteomes" id="UP000648801"/>
    </source>
</evidence>
<dbReference type="EMBL" id="BMJB01000001">
    <property type="protein sequence ID" value="GGA69971.1"/>
    <property type="molecule type" value="Genomic_DNA"/>
</dbReference>